<sequence length="212" mass="23032">MHIPLPSAGSDTWSESHSEGLRELAASTHLTRLAARLDGRLSASTLVRLQKSSRLQVRLAEMLLANEMDSSRRDWGDDLLRGDDPSRAALLAGSIWHARSLVKLVSKQHLAILLDRIGAEAHAFGIRNLASAVAITTTADPEQLSQQIEHDGHACLGAWLDEASALDRTRVLLRLPTGTAAENPAAEHRNAAGPLLSLVMAHLPRERPRHDS</sequence>
<reference evidence="1 2" key="1">
    <citation type="submission" date="2020-03" db="EMBL/GenBank/DDBJ databases">
        <title>Bradyrhizobium diversity isolated from nodules of Muelleranthus trifoliolatus.</title>
        <authorList>
            <person name="Klepa M."/>
            <person name="Helene L."/>
            <person name="Hungria M."/>
        </authorList>
    </citation>
    <scope>NUCLEOTIDE SEQUENCE [LARGE SCALE GENOMIC DNA]</scope>
    <source>
        <strain evidence="1 2">WSM 1744</strain>
    </source>
</reference>
<proteinExistence type="predicted"/>
<gene>
    <name evidence="1" type="ORF">HCN50_28570</name>
</gene>
<accession>A0A7Y4HA01</accession>
<dbReference type="EMBL" id="JAAVLW010000010">
    <property type="protein sequence ID" value="NOJ50153.1"/>
    <property type="molecule type" value="Genomic_DNA"/>
</dbReference>
<dbReference type="RefSeq" id="WP_171713201.1">
    <property type="nucleotide sequence ID" value="NZ_JAAVLW010000010.1"/>
</dbReference>
<evidence type="ECO:0000313" key="1">
    <source>
        <dbReference type="EMBL" id="NOJ50153.1"/>
    </source>
</evidence>
<organism evidence="1 2">
    <name type="scientific">Bradyrhizobium archetypum</name>
    <dbReference type="NCBI Taxonomy" id="2721160"/>
    <lineage>
        <taxon>Bacteria</taxon>
        <taxon>Pseudomonadati</taxon>
        <taxon>Pseudomonadota</taxon>
        <taxon>Alphaproteobacteria</taxon>
        <taxon>Hyphomicrobiales</taxon>
        <taxon>Nitrobacteraceae</taxon>
        <taxon>Bradyrhizobium</taxon>
    </lineage>
</organism>
<protein>
    <submittedName>
        <fullName evidence="1">Nodulation protein NolU</fullName>
    </submittedName>
</protein>
<comment type="caution">
    <text evidence="1">The sequence shown here is derived from an EMBL/GenBank/DDBJ whole genome shotgun (WGS) entry which is preliminary data.</text>
</comment>
<dbReference type="Proteomes" id="UP000528734">
    <property type="component" value="Unassembled WGS sequence"/>
</dbReference>
<evidence type="ECO:0000313" key="2">
    <source>
        <dbReference type="Proteomes" id="UP000528734"/>
    </source>
</evidence>
<name>A0A7Y4HA01_9BRAD</name>
<keyword evidence="2" id="KW-1185">Reference proteome</keyword>
<dbReference type="AlphaFoldDB" id="A0A7Y4HA01"/>